<gene>
    <name evidence="13" type="ORF">MPLG2_0186</name>
</gene>
<organism evidence="13 14">
    <name type="scientific">Micropruina glycogenica</name>
    <dbReference type="NCBI Taxonomy" id="75385"/>
    <lineage>
        <taxon>Bacteria</taxon>
        <taxon>Bacillati</taxon>
        <taxon>Actinomycetota</taxon>
        <taxon>Actinomycetes</taxon>
        <taxon>Propionibacteriales</taxon>
        <taxon>Nocardioidaceae</taxon>
        <taxon>Micropruina</taxon>
    </lineage>
</organism>
<dbReference type="AlphaFoldDB" id="A0A2N9JAN4"/>
<evidence type="ECO:0000313" key="14">
    <source>
        <dbReference type="Proteomes" id="UP000238164"/>
    </source>
</evidence>
<evidence type="ECO:0000256" key="5">
    <source>
        <dbReference type="ARBA" id="ARBA00022723"/>
    </source>
</evidence>
<sequence>MSSQEHAAVDWAALQYIALSEDLGSDQRWSTWRSVDRSSRGPKPRPGWLVTSEAALDTELGLLKTGKEADVFLIERAVPGAESCLLAAKRYRAAEHRLFHRASSYTEGRRGRDSRENRAVRLKSGFGRQIEATRWSQAEFATLKQLWTAGVRVPYPVQVDGGEILMEFIGDGRAAAPRLAQTDPDPDQLRWLWAQVVEAMITFGSLQLVHGDLSPFNVLVRGMDGLEPELVIIDVPQVLDLVSNPNGVDFLHRDCRNLADWFVRKGLPVDADVLLAEVLGAAW</sequence>
<evidence type="ECO:0000256" key="11">
    <source>
        <dbReference type="ARBA" id="ARBA00048679"/>
    </source>
</evidence>
<dbReference type="EC" id="2.7.11.1" evidence="2"/>
<dbReference type="SUPFAM" id="SSF56112">
    <property type="entry name" value="Protein kinase-like (PK-like)"/>
    <property type="match status" value="1"/>
</dbReference>
<proteinExistence type="inferred from homology"/>
<dbReference type="GO" id="GO:0046872">
    <property type="term" value="F:metal ion binding"/>
    <property type="evidence" value="ECO:0007669"/>
    <property type="project" value="UniProtKB-KW"/>
</dbReference>
<evidence type="ECO:0000256" key="7">
    <source>
        <dbReference type="ARBA" id="ARBA00022777"/>
    </source>
</evidence>
<keyword evidence="9" id="KW-0460">Magnesium</keyword>
<name>A0A2N9JAN4_9ACTN</name>
<keyword evidence="4" id="KW-0808">Transferase</keyword>
<keyword evidence="5" id="KW-0479">Metal-binding</keyword>
<dbReference type="Pfam" id="PF01163">
    <property type="entry name" value="RIO1"/>
    <property type="match status" value="1"/>
</dbReference>
<dbReference type="RefSeq" id="WP_231935737.1">
    <property type="nucleotide sequence ID" value="NZ_BAAAGO010000012.1"/>
</dbReference>
<dbReference type="PANTHER" id="PTHR45723">
    <property type="entry name" value="SERINE/THREONINE-PROTEIN KINASE RIO1"/>
    <property type="match status" value="1"/>
</dbReference>
<dbReference type="InterPro" id="IPR011009">
    <property type="entry name" value="Kinase-like_dom_sf"/>
</dbReference>
<evidence type="ECO:0000256" key="2">
    <source>
        <dbReference type="ARBA" id="ARBA00012513"/>
    </source>
</evidence>
<evidence type="ECO:0000313" key="13">
    <source>
        <dbReference type="EMBL" id="SPD85222.1"/>
    </source>
</evidence>
<evidence type="ECO:0000256" key="4">
    <source>
        <dbReference type="ARBA" id="ARBA00022679"/>
    </source>
</evidence>
<evidence type="ECO:0000256" key="8">
    <source>
        <dbReference type="ARBA" id="ARBA00022840"/>
    </source>
</evidence>
<dbReference type="EMBL" id="LT985188">
    <property type="protein sequence ID" value="SPD85222.1"/>
    <property type="molecule type" value="Genomic_DNA"/>
</dbReference>
<dbReference type="GO" id="GO:0004674">
    <property type="term" value="F:protein serine/threonine kinase activity"/>
    <property type="evidence" value="ECO:0007669"/>
    <property type="project" value="UniProtKB-KW"/>
</dbReference>
<dbReference type="InterPro" id="IPR000687">
    <property type="entry name" value="RIO_kinase"/>
</dbReference>
<comment type="catalytic activity">
    <reaction evidence="11">
        <text>L-seryl-[protein] + ATP = O-phospho-L-seryl-[protein] + ADP + H(+)</text>
        <dbReference type="Rhea" id="RHEA:17989"/>
        <dbReference type="Rhea" id="RHEA-COMP:9863"/>
        <dbReference type="Rhea" id="RHEA-COMP:11604"/>
        <dbReference type="ChEBI" id="CHEBI:15378"/>
        <dbReference type="ChEBI" id="CHEBI:29999"/>
        <dbReference type="ChEBI" id="CHEBI:30616"/>
        <dbReference type="ChEBI" id="CHEBI:83421"/>
        <dbReference type="ChEBI" id="CHEBI:456216"/>
        <dbReference type="EC" id="2.7.11.1"/>
    </reaction>
</comment>
<evidence type="ECO:0000256" key="3">
    <source>
        <dbReference type="ARBA" id="ARBA00022527"/>
    </source>
</evidence>
<keyword evidence="3 13" id="KW-0723">Serine/threonine-protein kinase</keyword>
<evidence type="ECO:0000256" key="10">
    <source>
        <dbReference type="ARBA" id="ARBA00047899"/>
    </source>
</evidence>
<dbReference type="InterPro" id="IPR051272">
    <property type="entry name" value="RIO-type_Ser/Thr_kinase"/>
</dbReference>
<keyword evidence="14" id="KW-1185">Reference proteome</keyword>
<feature type="domain" description="RIO kinase" evidence="12">
    <location>
        <begin position="33"/>
        <end position="280"/>
    </location>
</feature>
<evidence type="ECO:0000256" key="6">
    <source>
        <dbReference type="ARBA" id="ARBA00022741"/>
    </source>
</evidence>
<keyword evidence="6" id="KW-0547">Nucleotide-binding</keyword>
<evidence type="ECO:0000259" key="12">
    <source>
        <dbReference type="SMART" id="SM00090"/>
    </source>
</evidence>
<evidence type="ECO:0000256" key="9">
    <source>
        <dbReference type="ARBA" id="ARBA00022842"/>
    </source>
</evidence>
<dbReference type="Proteomes" id="UP000238164">
    <property type="component" value="Chromosome 1"/>
</dbReference>
<dbReference type="KEGG" id="mgg:MPLG2_0186"/>
<dbReference type="SMART" id="SM00090">
    <property type="entry name" value="RIO"/>
    <property type="match status" value="1"/>
</dbReference>
<reference evidence="13 14" key="1">
    <citation type="submission" date="2018-02" db="EMBL/GenBank/DDBJ databases">
        <authorList>
            <person name="Cohen D.B."/>
            <person name="Kent A.D."/>
        </authorList>
    </citation>
    <scope>NUCLEOTIDE SEQUENCE [LARGE SCALE GENOMIC DNA]</scope>
    <source>
        <strain evidence="13">1</strain>
    </source>
</reference>
<dbReference type="GO" id="GO:0005524">
    <property type="term" value="F:ATP binding"/>
    <property type="evidence" value="ECO:0007669"/>
    <property type="project" value="UniProtKB-KW"/>
</dbReference>
<keyword evidence="7 13" id="KW-0418">Kinase</keyword>
<evidence type="ECO:0000256" key="1">
    <source>
        <dbReference type="ARBA" id="ARBA00009196"/>
    </source>
</evidence>
<dbReference type="Gene3D" id="3.30.200.20">
    <property type="entry name" value="Phosphorylase Kinase, domain 1"/>
    <property type="match status" value="1"/>
</dbReference>
<comment type="catalytic activity">
    <reaction evidence="10">
        <text>L-threonyl-[protein] + ATP = O-phospho-L-threonyl-[protein] + ADP + H(+)</text>
        <dbReference type="Rhea" id="RHEA:46608"/>
        <dbReference type="Rhea" id="RHEA-COMP:11060"/>
        <dbReference type="Rhea" id="RHEA-COMP:11605"/>
        <dbReference type="ChEBI" id="CHEBI:15378"/>
        <dbReference type="ChEBI" id="CHEBI:30013"/>
        <dbReference type="ChEBI" id="CHEBI:30616"/>
        <dbReference type="ChEBI" id="CHEBI:61977"/>
        <dbReference type="ChEBI" id="CHEBI:456216"/>
        <dbReference type="EC" id="2.7.11.1"/>
    </reaction>
</comment>
<dbReference type="Gene3D" id="1.10.510.10">
    <property type="entry name" value="Transferase(Phosphotransferase) domain 1"/>
    <property type="match status" value="1"/>
</dbReference>
<dbReference type="InterPro" id="IPR018934">
    <property type="entry name" value="RIO_dom"/>
</dbReference>
<accession>A0A2N9JAN4</accession>
<comment type="similarity">
    <text evidence="1">Belongs to the protein kinase superfamily. RIO-type Ser/Thr kinase family.</text>
</comment>
<keyword evidence="8" id="KW-0067">ATP-binding</keyword>
<protein>
    <recommendedName>
        <fullName evidence="2">non-specific serine/threonine protein kinase</fullName>
        <ecNumber evidence="2">2.7.11.1</ecNumber>
    </recommendedName>
</protein>